<evidence type="ECO:0000313" key="5">
    <source>
        <dbReference type="Proteomes" id="UP000243498"/>
    </source>
</evidence>
<reference evidence="4 5" key="1">
    <citation type="journal article" date="2016" name="Genome Biol. Evol.">
        <title>Divergent and convergent evolution of fungal pathogenicity.</title>
        <authorList>
            <person name="Shang Y."/>
            <person name="Xiao G."/>
            <person name="Zheng P."/>
            <person name="Cen K."/>
            <person name="Zhan S."/>
            <person name="Wang C."/>
        </authorList>
    </citation>
    <scope>NUCLEOTIDE SEQUENCE [LARGE SCALE GENOMIC DNA]</scope>
    <source>
        <strain evidence="4 5">RCEF 4871</strain>
    </source>
</reference>
<evidence type="ECO:0000256" key="1">
    <source>
        <dbReference type="ARBA" id="ARBA00022801"/>
    </source>
</evidence>
<evidence type="ECO:0000256" key="2">
    <source>
        <dbReference type="SAM" id="MobiDB-lite"/>
    </source>
</evidence>
<name>A0A166XK68_METRR</name>
<dbReference type="PANTHER" id="PTHR48070:SF4">
    <property type="entry name" value="ESTERASE ALNB"/>
    <property type="match status" value="1"/>
</dbReference>
<dbReference type="InterPro" id="IPR005645">
    <property type="entry name" value="FSH-like_dom"/>
</dbReference>
<organism evidence="4 5">
    <name type="scientific">Metarhizium rileyi (strain RCEF 4871)</name>
    <name type="common">Nomuraea rileyi</name>
    <dbReference type="NCBI Taxonomy" id="1649241"/>
    <lineage>
        <taxon>Eukaryota</taxon>
        <taxon>Fungi</taxon>
        <taxon>Dikarya</taxon>
        <taxon>Ascomycota</taxon>
        <taxon>Pezizomycotina</taxon>
        <taxon>Sordariomycetes</taxon>
        <taxon>Hypocreomycetidae</taxon>
        <taxon>Hypocreales</taxon>
        <taxon>Clavicipitaceae</taxon>
        <taxon>Metarhizium</taxon>
    </lineage>
</organism>
<proteinExistence type="predicted"/>
<dbReference type="GO" id="GO:0016787">
    <property type="term" value="F:hydrolase activity"/>
    <property type="evidence" value="ECO:0007669"/>
    <property type="project" value="UniProtKB-KW"/>
</dbReference>
<dbReference type="InterPro" id="IPR050593">
    <property type="entry name" value="LovG"/>
</dbReference>
<dbReference type="EMBL" id="AZHC01000038">
    <property type="protein sequence ID" value="OAA35906.1"/>
    <property type="molecule type" value="Genomic_DNA"/>
</dbReference>
<evidence type="ECO:0000259" key="3">
    <source>
        <dbReference type="Pfam" id="PF03959"/>
    </source>
</evidence>
<dbReference type="Gene3D" id="3.40.50.1820">
    <property type="entry name" value="alpha/beta hydrolase"/>
    <property type="match status" value="1"/>
</dbReference>
<dbReference type="Pfam" id="PF03959">
    <property type="entry name" value="FSH1"/>
    <property type="match status" value="1"/>
</dbReference>
<keyword evidence="5" id="KW-1185">Reference proteome</keyword>
<dbReference type="SUPFAM" id="SSF53474">
    <property type="entry name" value="alpha/beta-Hydrolases"/>
    <property type="match status" value="1"/>
</dbReference>
<dbReference type="InterPro" id="IPR029058">
    <property type="entry name" value="AB_hydrolase_fold"/>
</dbReference>
<keyword evidence="1 4" id="KW-0378">Hydrolase</keyword>
<dbReference type="GO" id="GO:0005737">
    <property type="term" value="C:cytoplasm"/>
    <property type="evidence" value="ECO:0007669"/>
    <property type="project" value="TreeGrafter"/>
</dbReference>
<accession>A0A166XK68</accession>
<dbReference type="PANTHER" id="PTHR48070">
    <property type="entry name" value="ESTERASE OVCA2"/>
    <property type="match status" value="1"/>
</dbReference>
<dbReference type="OMA" id="FKWINGF"/>
<dbReference type="GO" id="GO:0005634">
    <property type="term" value="C:nucleus"/>
    <property type="evidence" value="ECO:0007669"/>
    <property type="project" value="TreeGrafter"/>
</dbReference>
<feature type="domain" description="Serine hydrolase" evidence="3">
    <location>
        <begin position="64"/>
        <end position="213"/>
    </location>
</feature>
<dbReference type="AlphaFoldDB" id="A0A166XK68"/>
<dbReference type="Proteomes" id="UP000243498">
    <property type="component" value="Unassembled WGS sequence"/>
</dbReference>
<protein>
    <submittedName>
        <fullName evidence="4">Serine hydrolase FSH</fullName>
    </submittedName>
</protein>
<sequence>METENLGQISFKWISGRHEAHPPAGFNDYFGSGPLYRFIPFDGIEALDDVLHKLDEFPSGKTAEDTIRQLLQSNYGSQYTKDGVRDAIEYIRDAIAQDPEIQGILGFSEGAVAAASVILEEKRLWEEEGIPRQLQCAVFFAGWPPLSLKGEDCHIVLQDESEDAIDIPTCHVVGSNDPYIDGAMALYATCDEDLADLFDHGSGHFIPRDAQTLAELSSAVAALVDKARARARTDARTDLASLSDTKSLDSESQTAENSSSNTSIALSYCEDLKSREGQTL</sequence>
<dbReference type="OrthoDB" id="414698at2759"/>
<dbReference type="GO" id="GO:0019748">
    <property type="term" value="P:secondary metabolic process"/>
    <property type="evidence" value="ECO:0007669"/>
    <property type="project" value="TreeGrafter"/>
</dbReference>
<evidence type="ECO:0000313" key="4">
    <source>
        <dbReference type="EMBL" id="OAA35906.1"/>
    </source>
</evidence>
<feature type="region of interest" description="Disordered" evidence="2">
    <location>
        <begin position="240"/>
        <end position="262"/>
    </location>
</feature>
<comment type="caution">
    <text evidence="4">The sequence shown here is derived from an EMBL/GenBank/DDBJ whole genome shotgun (WGS) entry which is preliminary data.</text>
</comment>
<gene>
    <name evidence="4" type="ORF">NOR_07714</name>
</gene>